<evidence type="ECO:0000256" key="6">
    <source>
        <dbReference type="SAM" id="Phobius"/>
    </source>
</evidence>
<dbReference type="InterPro" id="IPR038213">
    <property type="entry name" value="IFI6/IFI27-like_sf"/>
</dbReference>
<dbReference type="Gene3D" id="6.10.110.10">
    <property type="match status" value="1"/>
</dbReference>
<comment type="similarity">
    <text evidence="2">Belongs to the IFI6/IFI27 family.</text>
</comment>
<reference evidence="7" key="3">
    <citation type="submission" date="2025-09" db="UniProtKB">
        <authorList>
            <consortium name="Ensembl"/>
        </authorList>
    </citation>
    <scope>IDENTIFICATION</scope>
    <source>
        <strain evidence="7">Guanapo</strain>
    </source>
</reference>
<dbReference type="Bgee" id="ENSPREG00000022084">
    <property type="expression patterns" value="Expressed in caudal fin and 1 other cell type or tissue"/>
</dbReference>
<evidence type="ECO:0000313" key="8">
    <source>
        <dbReference type="Proteomes" id="UP000242638"/>
    </source>
</evidence>
<accession>A0A3P9QEQ2</accession>
<evidence type="ECO:0000256" key="3">
    <source>
        <dbReference type="ARBA" id="ARBA00022692"/>
    </source>
</evidence>
<dbReference type="AlphaFoldDB" id="A0A3P9QEQ2"/>
<dbReference type="InterPro" id="IPR009311">
    <property type="entry name" value="IFI6/IFI27-like"/>
</dbReference>
<dbReference type="GO" id="GO:0016020">
    <property type="term" value="C:membrane"/>
    <property type="evidence" value="ECO:0007669"/>
    <property type="project" value="UniProtKB-SubCell"/>
</dbReference>
<keyword evidence="8" id="KW-1185">Reference proteome</keyword>
<proteinExistence type="inferred from homology"/>
<organism evidence="7 8">
    <name type="scientific">Poecilia reticulata</name>
    <name type="common">Guppy</name>
    <name type="synonym">Acanthophacelus reticulatus</name>
    <dbReference type="NCBI Taxonomy" id="8081"/>
    <lineage>
        <taxon>Eukaryota</taxon>
        <taxon>Metazoa</taxon>
        <taxon>Chordata</taxon>
        <taxon>Craniata</taxon>
        <taxon>Vertebrata</taxon>
        <taxon>Euteleostomi</taxon>
        <taxon>Actinopterygii</taxon>
        <taxon>Neopterygii</taxon>
        <taxon>Teleostei</taxon>
        <taxon>Neoteleostei</taxon>
        <taxon>Acanthomorphata</taxon>
        <taxon>Ovalentaria</taxon>
        <taxon>Atherinomorphae</taxon>
        <taxon>Cyprinodontiformes</taxon>
        <taxon>Poeciliidae</taxon>
        <taxon>Poeciliinae</taxon>
        <taxon>Poecilia</taxon>
    </lineage>
</organism>
<sequence length="88" mass="9056">MGSLTTRGVVIMSPALLAWLGFTTTGIAAGSFAAYLMSMFGTTWWIAWLQSAGAAGFGWLGTSFSAAVGGTMGKIISTVCNVTVKNEP</sequence>
<evidence type="ECO:0000256" key="2">
    <source>
        <dbReference type="ARBA" id="ARBA00007262"/>
    </source>
</evidence>
<dbReference type="GeneTree" id="ENSGT01000000216087"/>
<dbReference type="Proteomes" id="UP000242638">
    <property type="component" value="Unassembled WGS sequence"/>
</dbReference>
<name>A0A3P9QEQ2_POERE</name>
<evidence type="ECO:0000256" key="4">
    <source>
        <dbReference type="ARBA" id="ARBA00022989"/>
    </source>
</evidence>
<dbReference type="Pfam" id="PF06140">
    <property type="entry name" value="Ifi-6-16"/>
    <property type="match status" value="1"/>
</dbReference>
<evidence type="ECO:0000313" key="7">
    <source>
        <dbReference type="Ensembl" id="ENSPREP00000032590.1"/>
    </source>
</evidence>
<dbReference type="OMA" id="MEEICYK"/>
<protein>
    <submittedName>
        <fullName evidence="7">Uncharacterized protein</fullName>
    </submittedName>
</protein>
<reference evidence="8" key="1">
    <citation type="submission" date="2013-11" db="EMBL/GenBank/DDBJ databases">
        <title>The genomic landscape of the Guanapo guppy.</title>
        <authorList>
            <person name="Kuenstner A."/>
            <person name="Dreyer C."/>
        </authorList>
    </citation>
    <scope>NUCLEOTIDE SEQUENCE</scope>
    <source>
        <strain evidence="8">Guanapo</strain>
    </source>
</reference>
<feature type="transmembrane region" description="Helical" evidence="6">
    <location>
        <begin position="44"/>
        <end position="68"/>
    </location>
</feature>
<comment type="subcellular location">
    <subcellularLocation>
        <location evidence="1">Membrane</location>
        <topology evidence="1">Multi-pass membrane protein</topology>
    </subcellularLocation>
</comment>
<feature type="transmembrane region" description="Helical" evidence="6">
    <location>
        <begin position="16"/>
        <end position="38"/>
    </location>
</feature>
<evidence type="ECO:0000256" key="1">
    <source>
        <dbReference type="ARBA" id="ARBA00004141"/>
    </source>
</evidence>
<keyword evidence="4 6" id="KW-1133">Transmembrane helix</keyword>
<evidence type="ECO:0000256" key="5">
    <source>
        <dbReference type="ARBA" id="ARBA00023136"/>
    </source>
</evidence>
<dbReference type="Ensembl" id="ENSPRET00000032960.1">
    <property type="protein sequence ID" value="ENSPREP00000032590.1"/>
    <property type="gene ID" value="ENSPREG00000022084.1"/>
</dbReference>
<reference evidence="7" key="2">
    <citation type="submission" date="2025-08" db="UniProtKB">
        <authorList>
            <consortium name="Ensembl"/>
        </authorList>
    </citation>
    <scope>IDENTIFICATION</scope>
    <source>
        <strain evidence="7">Guanapo</strain>
    </source>
</reference>
<keyword evidence="3 6" id="KW-0812">Transmembrane</keyword>
<keyword evidence="5 6" id="KW-0472">Membrane</keyword>